<proteinExistence type="predicted"/>
<organism evidence="1 2">
    <name type="scientific">Agrilactobacillus yilanensis</name>
    <dbReference type="NCBI Taxonomy" id="2485997"/>
    <lineage>
        <taxon>Bacteria</taxon>
        <taxon>Bacillati</taxon>
        <taxon>Bacillota</taxon>
        <taxon>Bacilli</taxon>
        <taxon>Lactobacillales</taxon>
        <taxon>Lactobacillaceae</taxon>
        <taxon>Agrilactobacillus</taxon>
    </lineage>
</organism>
<dbReference type="EMBL" id="JBHTOP010000029">
    <property type="protein sequence ID" value="MFD1673079.1"/>
    <property type="molecule type" value="Genomic_DNA"/>
</dbReference>
<dbReference type="InterPro" id="IPR023374">
    <property type="entry name" value="AttH-like_dom_sf"/>
</dbReference>
<dbReference type="RefSeq" id="WP_125715605.1">
    <property type="nucleotide sequence ID" value="NZ_JBHTOP010000029.1"/>
</dbReference>
<accession>A0ABW4J9R6</accession>
<name>A0ABW4J9R6_9LACO</name>
<dbReference type="SUPFAM" id="SSF159245">
    <property type="entry name" value="AttH-like"/>
    <property type="match status" value="1"/>
</dbReference>
<protein>
    <recommendedName>
        <fullName evidence="3">AttH domain-containing protein</fullName>
    </recommendedName>
</protein>
<dbReference type="Gene3D" id="2.40.370.10">
    <property type="entry name" value="AttH-like domain"/>
    <property type="match status" value="1"/>
</dbReference>
<keyword evidence="2" id="KW-1185">Reference proteome</keyword>
<dbReference type="Proteomes" id="UP001597267">
    <property type="component" value="Unassembled WGS sequence"/>
</dbReference>
<evidence type="ECO:0000313" key="1">
    <source>
        <dbReference type="EMBL" id="MFD1673079.1"/>
    </source>
</evidence>
<evidence type="ECO:0000313" key="2">
    <source>
        <dbReference type="Proteomes" id="UP001597267"/>
    </source>
</evidence>
<sequence>MDQPEDFKQLGINPNKVELWEEARRETPAPGHNEVWYFDATFEDGTKSVVGFRPKDPAKMAETTDSPNVNILITTPKGETKSDFHYFTDAESTTGDTEGCDLKYGTDTAKGDFKQYDIHVAPTNGVGCDLHYEALTDPFRQGTAIVAFGDHDEDHHTDLAVPKNKVTGTITYDGVEHVVVGLGYHDHQWMSQNPIALYHHWLWGRMYTNRYTVYIYDFVASKRYDFAKLPMFGLLDNETGKLLFETDGHFTLDKTLYMQAQIGREYPKNSHYLFTNEDGSSVDLDITWQDEIEVRDMYTNMPEAAKKQFDAIDAEPAYMRYYAKGTVIYTDASGSKSTSRGDMIYEYAYLGKPDAEAHV</sequence>
<evidence type="ECO:0008006" key="3">
    <source>
        <dbReference type="Google" id="ProtNLM"/>
    </source>
</evidence>
<gene>
    <name evidence="1" type="ORF">ACFQ5M_13525</name>
</gene>
<comment type="caution">
    <text evidence="1">The sequence shown here is derived from an EMBL/GenBank/DDBJ whole genome shotgun (WGS) entry which is preliminary data.</text>
</comment>
<reference evidence="2" key="1">
    <citation type="journal article" date="2019" name="Int. J. Syst. Evol. Microbiol.">
        <title>The Global Catalogue of Microorganisms (GCM) 10K type strain sequencing project: providing services to taxonomists for standard genome sequencing and annotation.</title>
        <authorList>
            <consortium name="The Broad Institute Genomics Platform"/>
            <consortium name="The Broad Institute Genome Sequencing Center for Infectious Disease"/>
            <person name="Wu L."/>
            <person name="Ma J."/>
        </authorList>
    </citation>
    <scope>NUCLEOTIDE SEQUENCE [LARGE SCALE GENOMIC DNA]</scope>
    <source>
        <strain evidence="2">CCM 8896</strain>
    </source>
</reference>